<feature type="transmembrane region" description="Helical" evidence="1">
    <location>
        <begin position="6"/>
        <end position="23"/>
    </location>
</feature>
<evidence type="ECO:0000313" key="3">
    <source>
        <dbReference type="Proteomes" id="UP000028252"/>
    </source>
</evidence>
<dbReference type="PATRIC" id="fig|1232683.4.peg.3844"/>
<name>A0A081FTA5_9GAMM</name>
<dbReference type="AlphaFoldDB" id="A0A081FTA5"/>
<protein>
    <submittedName>
        <fullName evidence="2">Putative membrane protein</fullName>
    </submittedName>
</protein>
<dbReference type="EMBL" id="JMQN01000059">
    <property type="protein sequence ID" value="KEA61760.1"/>
    <property type="molecule type" value="Genomic_DNA"/>
</dbReference>
<evidence type="ECO:0000313" key="2">
    <source>
        <dbReference type="EMBL" id="KEA61760.1"/>
    </source>
</evidence>
<comment type="caution">
    <text evidence="2">The sequence shown here is derived from an EMBL/GenBank/DDBJ whole genome shotgun (WGS) entry which is preliminary data.</text>
</comment>
<keyword evidence="1" id="KW-0812">Transmembrane</keyword>
<keyword evidence="3" id="KW-1185">Reference proteome</keyword>
<dbReference type="eggNOG" id="COG5395">
    <property type="taxonomic scope" value="Bacteria"/>
</dbReference>
<dbReference type="InterPro" id="IPR018750">
    <property type="entry name" value="DUF2306_membrane"/>
</dbReference>
<organism evidence="2 3">
    <name type="scientific">Marinobacterium lacunae</name>
    <dbReference type="NCBI Taxonomy" id="1232683"/>
    <lineage>
        <taxon>Bacteria</taxon>
        <taxon>Pseudomonadati</taxon>
        <taxon>Pseudomonadota</taxon>
        <taxon>Gammaproteobacteria</taxon>
        <taxon>Oceanospirillales</taxon>
        <taxon>Oceanospirillaceae</taxon>
        <taxon>Marinobacterium</taxon>
    </lineage>
</organism>
<proteinExistence type="predicted"/>
<feature type="transmembrane region" description="Helical" evidence="1">
    <location>
        <begin position="35"/>
        <end position="52"/>
    </location>
</feature>
<feature type="transmembrane region" description="Helical" evidence="1">
    <location>
        <begin position="58"/>
        <end position="80"/>
    </location>
</feature>
<accession>A0A081FTA5</accession>
<reference evidence="2 3" key="1">
    <citation type="submission" date="2014-04" db="EMBL/GenBank/DDBJ databases">
        <title>Marinobacterium kochiensis sp. nov., isolated from sediment sample collected from Kochi backwaters in Kerala, India.</title>
        <authorList>
            <person name="Singh A."/>
            <person name="Pinnaka A.K."/>
        </authorList>
    </citation>
    <scope>NUCLEOTIDE SEQUENCE [LARGE SCALE GENOMIC DNA]</scope>
    <source>
        <strain evidence="2 3">AK27</strain>
    </source>
</reference>
<sequence length="121" mass="13244">MATYIHITAALWAILAGVSQLLGEKGSTFHRALGWTWMLAMTVTAISSFWLTGLMNLFWGYSPIHLLSLWVLVCVVVSVMSARAGNIKRHKAFAVGAFWGVIGAAIGTLMPGRLIHQWLFG</sequence>
<keyword evidence="1" id="KW-0472">Membrane</keyword>
<evidence type="ECO:0000256" key="1">
    <source>
        <dbReference type="SAM" id="Phobius"/>
    </source>
</evidence>
<keyword evidence="1" id="KW-1133">Transmembrane helix</keyword>
<feature type="transmembrane region" description="Helical" evidence="1">
    <location>
        <begin position="92"/>
        <end position="110"/>
    </location>
</feature>
<dbReference type="Pfam" id="PF10067">
    <property type="entry name" value="DUF2306"/>
    <property type="match status" value="1"/>
</dbReference>
<dbReference type="RefSeq" id="WP_197027592.1">
    <property type="nucleotide sequence ID" value="NZ_JMQN01000059.1"/>
</dbReference>
<dbReference type="Proteomes" id="UP000028252">
    <property type="component" value="Unassembled WGS sequence"/>
</dbReference>
<dbReference type="STRING" id="1232683.ADIMK_3907"/>
<gene>
    <name evidence="2" type="ORF">ADIMK_3907</name>
</gene>